<evidence type="ECO:0000313" key="2">
    <source>
        <dbReference type="EMBL" id="RAI55202.1"/>
    </source>
</evidence>
<feature type="domain" description="YjiS-like" evidence="1">
    <location>
        <begin position="25"/>
        <end position="56"/>
    </location>
</feature>
<organism evidence="2 3">
    <name type="scientific">Roseicella frigidaeris</name>
    <dbReference type="NCBI Taxonomy" id="2230885"/>
    <lineage>
        <taxon>Bacteria</taxon>
        <taxon>Pseudomonadati</taxon>
        <taxon>Pseudomonadota</taxon>
        <taxon>Alphaproteobacteria</taxon>
        <taxon>Acetobacterales</taxon>
        <taxon>Roseomonadaceae</taxon>
        <taxon>Roseicella</taxon>
    </lineage>
</organism>
<protein>
    <recommendedName>
        <fullName evidence="1">YjiS-like domain-containing protein</fullName>
    </recommendedName>
</protein>
<sequence>MAIRTTLPLGTLSQLAAPKAPSFSLRRMWRALQTRRQLAEMDDRMLRDIGISRVDALREADRLPWDLMPRP</sequence>
<gene>
    <name evidence="2" type="ORF">DOO78_24705</name>
</gene>
<comment type="caution">
    <text evidence="2">The sequence shown here is derived from an EMBL/GenBank/DDBJ whole genome shotgun (WGS) entry which is preliminary data.</text>
</comment>
<dbReference type="AlphaFoldDB" id="A0A327LZB5"/>
<dbReference type="OrthoDB" id="7376415at2"/>
<dbReference type="Pfam" id="PF06568">
    <property type="entry name" value="YjiS-like"/>
    <property type="match status" value="1"/>
</dbReference>
<reference evidence="3" key="1">
    <citation type="submission" date="2018-06" db="EMBL/GenBank/DDBJ databases">
        <authorList>
            <person name="Khan S.A."/>
        </authorList>
    </citation>
    <scope>NUCLEOTIDE SEQUENCE [LARGE SCALE GENOMIC DNA]</scope>
    <source>
        <strain evidence="3">DB-1506</strain>
    </source>
</reference>
<evidence type="ECO:0000259" key="1">
    <source>
        <dbReference type="Pfam" id="PF06568"/>
    </source>
</evidence>
<evidence type="ECO:0000313" key="3">
    <source>
        <dbReference type="Proteomes" id="UP000249065"/>
    </source>
</evidence>
<dbReference type="Proteomes" id="UP000249065">
    <property type="component" value="Unassembled WGS sequence"/>
</dbReference>
<accession>A0A327LZB5</accession>
<keyword evidence="3" id="KW-1185">Reference proteome</keyword>
<dbReference type="InterPro" id="IPR009506">
    <property type="entry name" value="YjiS-like"/>
</dbReference>
<name>A0A327LZB5_9PROT</name>
<dbReference type="RefSeq" id="WP_111472562.1">
    <property type="nucleotide sequence ID" value="NZ_QLIX01000036.1"/>
</dbReference>
<dbReference type="EMBL" id="QLIX01000036">
    <property type="protein sequence ID" value="RAI55202.1"/>
    <property type="molecule type" value="Genomic_DNA"/>
</dbReference>
<proteinExistence type="predicted"/>